<dbReference type="PATRIC" id="fig|1160705.3.peg.7968"/>
<sequence>MNRTSAQAFHQDFVEAFNSGDIDILLGLYEPHAALVPKPGQDPASGHAEIGEALKQDQAIGVMTAETRYCIQSGSRGASGRRPAVAGGRR</sequence>
<feature type="domain" description="Nuclear transport factor 2" evidence="1">
    <location>
        <begin position="6"/>
        <end position="56"/>
    </location>
</feature>
<protein>
    <recommendedName>
        <fullName evidence="1">Nuclear transport factor 2 domain-containing protein</fullName>
    </recommendedName>
</protein>
<organism evidence="2 3">
    <name type="scientific">Streptomyces viridochromogenes Tue57</name>
    <dbReference type="NCBI Taxonomy" id="1160705"/>
    <lineage>
        <taxon>Bacteria</taxon>
        <taxon>Bacillati</taxon>
        <taxon>Actinomycetota</taxon>
        <taxon>Actinomycetes</taxon>
        <taxon>Kitasatosporales</taxon>
        <taxon>Streptomycetaceae</taxon>
        <taxon>Streptomyces</taxon>
    </lineage>
</organism>
<dbReference type="Gene3D" id="3.10.450.50">
    <property type="match status" value="1"/>
</dbReference>
<reference evidence="2 3" key="1">
    <citation type="journal article" date="2013" name="Genome Announc.">
        <title>Draft Genome Sequence of Streptomyces viridochromogenes Strain Tu57, Producer of Avilamycin.</title>
        <authorList>
            <person name="Gruning B.A."/>
            <person name="Erxleben A."/>
            <person name="Hahnlein A."/>
            <person name="Gunther S."/>
        </authorList>
    </citation>
    <scope>NUCLEOTIDE SEQUENCE [LARGE SCALE GENOMIC DNA]</scope>
    <source>
        <strain evidence="2 3">Tue57</strain>
    </source>
</reference>
<evidence type="ECO:0000259" key="1">
    <source>
        <dbReference type="Pfam" id="PF02136"/>
    </source>
</evidence>
<proteinExistence type="predicted"/>
<accession>L8P488</accession>
<evidence type="ECO:0000313" key="2">
    <source>
        <dbReference type="EMBL" id="ELS50994.1"/>
    </source>
</evidence>
<comment type="caution">
    <text evidence="2">The sequence shown here is derived from an EMBL/GenBank/DDBJ whole genome shotgun (WGS) entry which is preliminary data.</text>
</comment>
<dbReference type="RefSeq" id="WP_004003528.1">
    <property type="nucleotide sequence ID" value="NZ_AMLP01000255.1"/>
</dbReference>
<name>L8P488_STRVR</name>
<dbReference type="InterPro" id="IPR002075">
    <property type="entry name" value="NTF2_dom"/>
</dbReference>
<dbReference type="Pfam" id="PF02136">
    <property type="entry name" value="NTF2"/>
    <property type="match status" value="1"/>
</dbReference>
<dbReference type="Proteomes" id="UP000011205">
    <property type="component" value="Unassembled WGS sequence"/>
</dbReference>
<dbReference type="EMBL" id="AMLP01000255">
    <property type="protein sequence ID" value="ELS50994.1"/>
    <property type="molecule type" value="Genomic_DNA"/>
</dbReference>
<dbReference type="AlphaFoldDB" id="L8P488"/>
<dbReference type="InterPro" id="IPR032710">
    <property type="entry name" value="NTF2-like_dom_sf"/>
</dbReference>
<gene>
    <name evidence="2" type="ORF">STVIR_8064</name>
</gene>
<dbReference type="SUPFAM" id="SSF54427">
    <property type="entry name" value="NTF2-like"/>
    <property type="match status" value="1"/>
</dbReference>
<evidence type="ECO:0000313" key="3">
    <source>
        <dbReference type="Proteomes" id="UP000011205"/>
    </source>
</evidence>